<name>A0AA38I6B2_9CUCU</name>
<accession>A0AA38I6B2</accession>
<sequence length="163" mass="18981">MFKVINEKLTSIEEKFEDCKAELEKLIKKENEEVKIIFTEEGERLENLEKETRKRNIVIKGLDDTADDTVDLQMKIEELIARMGVSLNVGLDKNEIFRLGKFIEGKIRSVLVKLQSFDKKIAIYQNSKMLKVSNIWVDDDATKAVQDKRRRLISHLKVARQNS</sequence>
<gene>
    <name evidence="2" type="ORF">Zmor_021739</name>
</gene>
<protein>
    <recommendedName>
        <fullName evidence="4">Endonuclease-reverse transcriptase</fullName>
    </recommendedName>
</protein>
<organism evidence="2 3">
    <name type="scientific">Zophobas morio</name>
    <dbReference type="NCBI Taxonomy" id="2755281"/>
    <lineage>
        <taxon>Eukaryota</taxon>
        <taxon>Metazoa</taxon>
        <taxon>Ecdysozoa</taxon>
        <taxon>Arthropoda</taxon>
        <taxon>Hexapoda</taxon>
        <taxon>Insecta</taxon>
        <taxon>Pterygota</taxon>
        <taxon>Neoptera</taxon>
        <taxon>Endopterygota</taxon>
        <taxon>Coleoptera</taxon>
        <taxon>Polyphaga</taxon>
        <taxon>Cucujiformia</taxon>
        <taxon>Tenebrionidae</taxon>
        <taxon>Zophobas</taxon>
    </lineage>
</organism>
<evidence type="ECO:0000313" key="3">
    <source>
        <dbReference type="Proteomes" id="UP001168821"/>
    </source>
</evidence>
<proteinExistence type="predicted"/>
<feature type="coiled-coil region" evidence="1">
    <location>
        <begin position="9"/>
        <end position="51"/>
    </location>
</feature>
<evidence type="ECO:0000313" key="2">
    <source>
        <dbReference type="EMBL" id="KAJ3650027.1"/>
    </source>
</evidence>
<keyword evidence="3" id="KW-1185">Reference proteome</keyword>
<dbReference type="AlphaFoldDB" id="A0AA38I6B2"/>
<dbReference type="EMBL" id="JALNTZ010000006">
    <property type="protein sequence ID" value="KAJ3650027.1"/>
    <property type="molecule type" value="Genomic_DNA"/>
</dbReference>
<dbReference type="Proteomes" id="UP001168821">
    <property type="component" value="Unassembled WGS sequence"/>
</dbReference>
<keyword evidence="1" id="KW-0175">Coiled coil</keyword>
<comment type="caution">
    <text evidence="2">The sequence shown here is derived from an EMBL/GenBank/DDBJ whole genome shotgun (WGS) entry which is preliminary data.</text>
</comment>
<evidence type="ECO:0008006" key="4">
    <source>
        <dbReference type="Google" id="ProtNLM"/>
    </source>
</evidence>
<reference evidence="2" key="1">
    <citation type="journal article" date="2023" name="G3 (Bethesda)">
        <title>Whole genome assemblies of Zophobas morio and Tenebrio molitor.</title>
        <authorList>
            <person name="Kaur S."/>
            <person name="Stinson S.A."/>
            <person name="diCenzo G.C."/>
        </authorList>
    </citation>
    <scope>NUCLEOTIDE SEQUENCE</scope>
    <source>
        <strain evidence="2">QUZm001</strain>
    </source>
</reference>
<evidence type="ECO:0000256" key="1">
    <source>
        <dbReference type="SAM" id="Coils"/>
    </source>
</evidence>